<gene>
    <name evidence="1" type="ORF">CLF_101228</name>
</gene>
<sequence>MKILIWTNIHFEIQQCSIADFAGFNQQPSGLIRSNKGCCLITNRIPGRKLVIQAEPYSALILREKGLMPRSTHADGIYGQRALLQVELGPDDCNLRASEHILVVRHQFMSSWLTQTMSEHNSKSRKKEDFLPTKMIETTTYRSTSFEFVAVLQHKSSNTSGCCCNEHDRQPDQKKTGTIKSFSAPKDMRIIKQYFNSFSNWSFFQPCIVSKAHLPGTHNDP</sequence>
<dbReference type="EMBL" id="DF142871">
    <property type="protein sequence ID" value="GAA48142.1"/>
    <property type="molecule type" value="Genomic_DNA"/>
</dbReference>
<reference key="2">
    <citation type="submission" date="2011-10" db="EMBL/GenBank/DDBJ databases">
        <title>The genome and transcriptome sequence of Clonorchis sinensis provide insights into the carcinogenic liver fluke.</title>
        <authorList>
            <person name="Wang X."/>
            <person name="Huang Y."/>
            <person name="Chen W."/>
            <person name="Liu H."/>
            <person name="Guo L."/>
            <person name="Chen Y."/>
            <person name="Luo F."/>
            <person name="Zhou W."/>
            <person name="Sun J."/>
            <person name="Mao Q."/>
            <person name="Liang P."/>
            <person name="Zhou C."/>
            <person name="Tian Y."/>
            <person name="Men J."/>
            <person name="Lv X."/>
            <person name="Huang L."/>
            <person name="Zhou J."/>
            <person name="Hu Y."/>
            <person name="Li R."/>
            <person name="Zhang F."/>
            <person name="Lei H."/>
            <person name="Li X."/>
            <person name="Hu X."/>
            <person name="Liang C."/>
            <person name="Xu J."/>
            <person name="Wu Z."/>
            <person name="Yu X."/>
        </authorList>
    </citation>
    <scope>NUCLEOTIDE SEQUENCE</scope>
    <source>
        <strain>Henan</strain>
    </source>
</reference>
<dbReference type="AlphaFoldDB" id="G7Y5A6"/>
<organism evidence="1 2">
    <name type="scientific">Clonorchis sinensis</name>
    <name type="common">Chinese liver fluke</name>
    <dbReference type="NCBI Taxonomy" id="79923"/>
    <lineage>
        <taxon>Eukaryota</taxon>
        <taxon>Metazoa</taxon>
        <taxon>Spiralia</taxon>
        <taxon>Lophotrochozoa</taxon>
        <taxon>Platyhelminthes</taxon>
        <taxon>Trematoda</taxon>
        <taxon>Digenea</taxon>
        <taxon>Opisthorchiida</taxon>
        <taxon>Opisthorchiata</taxon>
        <taxon>Opisthorchiidae</taxon>
        <taxon>Clonorchis</taxon>
    </lineage>
</organism>
<keyword evidence="2" id="KW-1185">Reference proteome</keyword>
<proteinExistence type="predicted"/>
<dbReference type="InParanoid" id="G7Y5A6"/>
<evidence type="ECO:0000313" key="2">
    <source>
        <dbReference type="Proteomes" id="UP000008909"/>
    </source>
</evidence>
<evidence type="ECO:0000313" key="1">
    <source>
        <dbReference type="EMBL" id="GAA48142.1"/>
    </source>
</evidence>
<protein>
    <submittedName>
        <fullName evidence="1">Uncharacterized protein</fullName>
    </submittedName>
</protein>
<reference evidence="1" key="1">
    <citation type="journal article" date="2011" name="Genome Biol.">
        <title>The draft genome of the carcinogenic human liver fluke Clonorchis sinensis.</title>
        <authorList>
            <person name="Wang X."/>
            <person name="Chen W."/>
            <person name="Huang Y."/>
            <person name="Sun J."/>
            <person name="Men J."/>
            <person name="Liu H."/>
            <person name="Luo F."/>
            <person name="Guo L."/>
            <person name="Lv X."/>
            <person name="Deng C."/>
            <person name="Zhou C."/>
            <person name="Fan Y."/>
            <person name="Li X."/>
            <person name="Huang L."/>
            <person name="Hu Y."/>
            <person name="Liang C."/>
            <person name="Hu X."/>
            <person name="Xu J."/>
            <person name="Yu X."/>
        </authorList>
    </citation>
    <scope>NUCLEOTIDE SEQUENCE [LARGE SCALE GENOMIC DNA]</scope>
    <source>
        <strain evidence="1">Henan</strain>
    </source>
</reference>
<accession>G7Y5A6</accession>
<dbReference type="Proteomes" id="UP000008909">
    <property type="component" value="Unassembled WGS sequence"/>
</dbReference>
<name>G7Y5A6_CLOSI</name>